<dbReference type="InterPro" id="IPR050736">
    <property type="entry name" value="Sensor_HK_Regulatory"/>
</dbReference>
<sequence>MKETAPNSAPEVEEAITGDAAPAAHATQQDFNEILRDGLWLIFAFVGAAYLGITFMHMTFLEPAMAKVMIPIAAASSTLGFGLSFLLKRHTVPHQWAHPLLCAGTLILACNVTAHVAVSQDPAELTNYLFIMVAIGLFFLSPFWLALSISVYVGLWTLAAFAVASNDVLMSHLYFEFNAFVLTIAAFTIRRRAHRRNIILQKQIMAREQELEGALRQVYLQNMAEKHSRAKSEFLANMNHELRTPLNAIIGFAEIMKGQMFGPLSERYREYVDDILMSGRNLLNVVNDILDLSKIETDAADCETEPFDLSEPLESSLNLAQSRRRASDLTFVFEPGHHAATVYSDRRRLKQILINLLSNAVKFTPAGGTITLRSSEFSDGRILFEIEDTGIGMSEEQIAMALDPFWKADSAYATQFGGTGLGLTIAHRFVRQLGGDLTIHSTPEHGTNVQFWLPMQRPELAQAG</sequence>
<dbReference type="Proteomes" id="UP000028702">
    <property type="component" value="Unassembled WGS sequence"/>
</dbReference>
<dbReference type="PANTHER" id="PTHR43711">
    <property type="entry name" value="TWO-COMPONENT HISTIDINE KINASE"/>
    <property type="match status" value="1"/>
</dbReference>
<keyword evidence="7" id="KW-0812">Transmembrane</keyword>
<dbReference type="EMBL" id="BBIO01000004">
    <property type="protein sequence ID" value="GAK44507.1"/>
    <property type="molecule type" value="Genomic_DNA"/>
</dbReference>
<accession>A0A081B8Y9</accession>
<dbReference type="eggNOG" id="COG0642">
    <property type="taxonomic scope" value="Bacteria"/>
</dbReference>
<keyword evidence="7" id="KW-0472">Membrane</keyword>
<dbReference type="SUPFAM" id="SSF55874">
    <property type="entry name" value="ATPase domain of HSP90 chaperone/DNA topoisomerase II/histidine kinase"/>
    <property type="match status" value="1"/>
</dbReference>
<evidence type="ECO:0000313" key="10">
    <source>
        <dbReference type="Proteomes" id="UP000028702"/>
    </source>
</evidence>
<dbReference type="PANTHER" id="PTHR43711:SF26">
    <property type="entry name" value="SENSOR HISTIDINE KINASE RCSC"/>
    <property type="match status" value="1"/>
</dbReference>
<feature type="transmembrane region" description="Helical" evidence="7">
    <location>
        <begin position="98"/>
        <end position="118"/>
    </location>
</feature>
<dbReference type="SUPFAM" id="SSF47384">
    <property type="entry name" value="Homodimeric domain of signal transducing histidine kinase"/>
    <property type="match status" value="1"/>
</dbReference>
<evidence type="ECO:0000256" key="1">
    <source>
        <dbReference type="ARBA" id="ARBA00000085"/>
    </source>
</evidence>
<dbReference type="AlphaFoldDB" id="A0A081B8Y9"/>
<dbReference type="Pfam" id="PF00512">
    <property type="entry name" value="HisKA"/>
    <property type="match status" value="1"/>
</dbReference>
<comment type="caution">
    <text evidence="9">The sequence shown here is derived from an EMBL/GenBank/DDBJ whole genome shotgun (WGS) entry which is preliminary data.</text>
</comment>
<evidence type="ECO:0000259" key="8">
    <source>
        <dbReference type="PROSITE" id="PS50109"/>
    </source>
</evidence>
<dbReference type="InterPro" id="IPR004358">
    <property type="entry name" value="Sig_transdc_His_kin-like_C"/>
</dbReference>
<gene>
    <name evidence="9" type="ORF">M2A_1006</name>
</gene>
<evidence type="ECO:0000256" key="2">
    <source>
        <dbReference type="ARBA" id="ARBA00012438"/>
    </source>
</evidence>
<feature type="domain" description="Histidine kinase" evidence="8">
    <location>
        <begin position="237"/>
        <end position="457"/>
    </location>
</feature>
<dbReference type="InterPro" id="IPR003594">
    <property type="entry name" value="HATPase_dom"/>
</dbReference>
<keyword evidence="6" id="KW-0902">Two-component regulatory system</keyword>
<dbReference type="PRINTS" id="PR00344">
    <property type="entry name" value="BCTRLSENSOR"/>
</dbReference>
<dbReference type="PROSITE" id="PS50109">
    <property type="entry name" value="HIS_KIN"/>
    <property type="match status" value="1"/>
</dbReference>
<evidence type="ECO:0000313" key="9">
    <source>
        <dbReference type="EMBL" id="GAK44507.1"/>
    </source>
</evidence>
<evidence type="ECO:0000256" key="7">
    <source>
        <dbReference type="SAM" id="Phobius"/>
    </source>
</evidence>
<dbReference type="InterPro" id="IPR005467">
    <property type="entry name" value="His_kinase_dom"/>
</dbReference>
<dbReference type="STRING" id="1333998.M2A_1006"/>
<feature type="transmembrane region" description="Helical" evidence="7">
    <location>
        <begin position="169"/>
        <end position="189"/>
    </location>
</feature>
<feature type="transmembrane region" description="Helical" evidence="7">
    <location>
        <begin position="39"/>
        <end position="61"/>
    </location>
</feature>
<keyword evidence="3" id="KW-0597">Phosphoprotein</keyword>
<dbReference type="InterPro" id="IPR003661">
    <property type="entry name" value="HisK_dim/P_dom"/>
</dbReference>
<dbReference type="Pfam" id="PF02518">
    <property type="entry name" value="HATPase_c"/>
    <property type="match status" value="1"/>
</dbReference>
<evidence type="ECO:0000256" key="3">
    <source>
        <dbReference type="ARBA" id="ARBA00022553"/>
    </source>
</evidence>
<dbReference type="FunFam" id="3.30.565.10:FF:000006">
    <property type="entry name" value="Sensor histidine kinase WalK"/>
    <property type="match status" value="1"/>
</dbReference>
<keyword evidence="7" id="KW-1133">Transmembrane helix</keyword>
<dbReference type="RefSeq" id="WP_052379224.1">
    <property type="nucleotide sequence ID" value="NZ_BBIO01000004.1"/>
</dbReference>
<dbReference type="Gene3D" id="1.10.287.130">
    <property type="match status" value="1"/>
</dbReference>
<evidence type="ECO:0000256" key="5">
    <source>
        <dbReference type="ARBA" id="ARBA00022777"/>
    </source>
</evidence>
<proteinExistence type="predicted"/>
<dbReference type="CDD" id="cd16922">
    <property type="entry name" value="HATPase_EvgS-ArcB-TorS-like"/>
    <property type="match status" value="1"/>
</dbReference>
<feature type="transmembrane region" description="Helical" evidence="7">
    <location>
        <begin position="68"/>
        <end position="86"/>
    </location>
</feature>
<dbReference type="InterPro" id="IPR036890">
    <property type="entry name" value="HATPase_C_sf"/>
</dbReference>
<dbReference type="GO" id="GO:0000155">
    <property type="term" value="F:phosphorelay sensor kinase activity"/>
    <property type="evidence" value="ECO:0007669"/>
    <property type="project" value="InterPro"/>
</dbReference>
<organism evidence="9 10">
    <name type="scientific">Tepidicaulis marinus</name>
    <dbReference type="NCBI Taxonomy" id="1333998"/>
    <lineage>
        <taxon>Bacteria</taxon>
        <taxon>Pseudomonadati</taxon>
        <taxon>Pseudomonadota</taxon>
        <taxon>Alphaproteobacteria</taxon>
        <taxon>Hyphomicrobiales</taxon>
        <taxon>Parvibaculaceae</taxon>
        <taxon>Tepidicaulis</taxon>
    </lineage>
</organism>
<protein>
    <recommendedName>
        <fullName evidence="2">histidine kinase</fullName>
        <ecNumber evidence="2">2.7.13.3</ecNumber>
    </recommendedName>
</protein>
<dbReference type="EC" id="2.7.13.3" evidence="2"/>
<comment type="catalytic activity">
    <reaction evidence="1">
        <text>ATP + protein L-histidine = ADP + protein N-phospho-L-histidine.</text>
        <dbReference type="EC" id="2.7.13.3"/>
    </reaction>
</comment>
<dbReference type="SMART" id="SM00388">
    <property type="entry name" value="HisKA"/>
    <property type="match status" value="1"/>
</dbReference>
<dbReference type="SMART" id="SM00387">
    <property type="entry name" value="HATPase_c"/>
    <property type="match status" value="1"/>
</dbReference>
<feature type="transmembrane region" description="Helical" evidence="7">
    <location>
        <begin position="130"/>
        <end position="163"/>
    </location>
</feature>
<evidence type="ECO:0000256" key="6">
    <source>
        <dbReference type="ARBA" id="ARBA00023012"/>
    </source>
</evidence>
<evidence type="ECO:0000256" key="4">
    <source>
        <dbReference type="ARBA" id="ARBA00022679"/>
    </source>
</evidence>
<name>A0A081B8Y9_9HYPH</name>
<keyword evidence="10" id="KW-1185">Reference proteome</keyword>
<reference evidence="9 10" key="1">
    <citation type="submission" date="2014-07" db="EMBL/GenBank/DDBJ databases">
        <title>Tepidicaulis marinum gen. nov., sp. nov., a novel marine bacterium denitrifying nitrate to nitrous oxide strictly under microaerobic conditions.</title>
        <authorList>
            <person name="Takeuchi M."/>
            <person name="Yamagishi T."/>
            <person name="Kamagata Y."/>
            <person name="Oshima K."/>
            <person name="Hattori M."/>
            <person name="Katayama T."/>
            <person name="Hanada S."/>
            <person name="Tamaki H."/>
            <person name="Marumo K."/>
            <person name="Maeda H."/>
            <person name="Nedachi M."/>
            <person name="Iwasaki W."/>
            <person name="Suwa Y."/>
            <person name="Sakata S."/>
        </authorList>
    </citation>
    <scope>NUCLEOTIDE SEQUENCE [LARGE SCALE GENOMIC DNA]</scope>
    <source>
        <strain evidence="9 10">MA2</strain>
    </source>
</reference>
<keyword evidence="5 9" id="KW-0418">Kinase</keyword>
<keyword evidence="4" id="KW-0808">Transferase</keyword>
<dbReference type="Gene3D" id="3.30.565.10">
    <property type="entry name" value="Histidine kinase-like ATPase, C-terminal domain"/>
    <property type="match status" value="1"/>
</dbReference>
<dbReference type="InterPro" id="IPR036097">
    <property type="entry name" value="HisK_dim/P_sf"/>
</dbReference>
<dbReference type="CDD" id="cd00082">
    <property type="entry name" value="HisKA"/>
    <property type="match status" value="1"/>
</dbReference>